<dbReference type="PANTHER" id="PTHR43024:SF1">
    <property type="entry name" value="UDP-N-ACETYLMURAMOYL-TRIPEPTIDE--D-ALANYL-D-ALANINE LIGASE"/>
    <property type="match status" value="1"/>
</dbReference>
<dbReference type="Gene3D" id="3.90.190.20">
    <property type="entry name" value="Mur ligase, C-terminal domain"/>
    <property type="match status" value="1"/>
</dbReference>
<dbReference type="InterPro" id="IPR004101">
    <property type="entry name" value="Mur_ligase_C"/>
</dbReference>
<dbReference type="SUPFAM" id="SSF53623">
    <property type="entry name" value="MurD-like peptide ligases, catalytic domain"/>
    <property type="match status" value="1"/>
</dbReference>
<accession>A0A1G2ND57</accession>
<dbReference type="EMBL" id="MHSA01000020">
    <property type="protein sequence ID" value="OHA34006.1"/>
    <property type="molecule type" value="Genomic_DNA"/>
</dbReference>
<keyword evidence="3" id="KW-0067">ATP-binding</keyword>
<evidence type="ECO:0000256" key="2">
    <source>
        <dbReference type="ARBA" id="ARBA00022741"/>
    </source>
</evidence>
<dbReference type="InterPro" id="IPR036565">
    <property type="entry name" value="Mur-like_cat_sf"/>
</dbReference>
<sequence length="415" mass="44797">MKTFLKSIVVGILTLEARLFLARFKPFVIAVTGTVGKTSAKDAIAAALAPFASVRKSEKSYNSEIGVPLAILGARNQWNNPLGWFFVLLRGLFLLVTRYTLQVTRHPRFLVVEVGTDRPGDIRAIARWLRPTMVVVTKLSRAPVHIENFSSASELVAEKGALVSALQKDGILILNGDDADVRAFRALAPLGVKVISFGIRLGADVRAGEADLLVKTRGTIGTPMVYAGLAALAVVQALGFDRARASRALSERTLAPGRMRMLDGVNGARIIDDTYNSSPVAVAEALTALSGLETRGRRIAVLGDMLELGILSEAEHDKMVRDAVEKADIVFLVGERACAAVAAAFASGFPAEKIRTFADSRACGEALAQEIRAGDVALIKGSQGIRMERVVERVLAERSRASELLVRQEKEWKNR</sequence>
<evidence type="ECO:0000313" key="7">
    <source>
        <dbReference type="Proteomes" id="UP000177797"/>
    </source>
</evidence>
<evidence type="ECO:0008006" key="8">
    <source>
        <dbReference type="Google" id="ProtNLM"/>
    </source>
</evidence>
<keyword evidence="2" id="KW-0547">Nucleotide-binding</keyword>
<dbReference type="InterPro" id="IPR013221">
    <property type="entry name" value="Mur_ligase_cen"/>
</dbReference>
<dbReference type="InterPro" id="IPR051046">
    <property type="entry name" value="MurCDEF_CellWall_CoF430Synth"/>
</dbReference>
<comment type="caution">
    <text evidence="6">The sequence shown here is derived from an EMBL/GenBank/DDBJ whole genome shotgun (WGS) entry which is preliminary data.</text>
</comment>
<evidence type="ECO:0000259" key="4">
    <source>
        <dbReference type="Pfam" id="PF02875"/>
    </source>
</evidence>
<keyword evidence="1" id="KW-0436">Ligase</keyword>
<name>A0A1G2ND57_9BACT</name>
<dbReference type="InterPro" id="IPR036615">
    <property type="entry name" value="Mur_ligase_C_dom_sf"/>
</dbReference>
<dbReference type="GO" id="GO:0005524">
    <property type="term" value="F:ATP binding"/>
    <property type="evidence" value="ECO:0007669"/>
    <property type="project" value="UniProtKB-KW"/>
</dbReference>
<dbReference type="Proteomes" id="UP000177797">
    <property type="component" value="Unassembled WGS sequence"/>
</dbReference>
<protein>
    <recommendedName>
        <fullName evidence="8">UDP-N-acetylmuramoyl-tripeptide--D-alanyl-D-alanine ligase</fullName>
    </recommendedName>
</protein>
<evidence type="ECO:0000259" key="5">
    <source>
        <dbReference type="Pfam" id="PF08245"/>
    </source>
</evidence>
<organism evidence="6 7">
    <name type="scientific">Candidatus Taylorbacteria bacterium RIFCSPLOWO2_01_FULL_48_100</name>
    <dbReference type="NCBI Taxonomy" id="1802322"/>
    <lineage>
        <taxon>Bacteria</taxon>
        <taxon>Candidatus Tayloriibacteriota</taxon>
    </lineage>
</organism>
<dbReference type="AlphaFoldDB" id="A0A1G2ND57"/>
<dbReference type="Pfam" id="PF02875">
    <property type="entry name" value="Mur_ligase_C"/>
    <property type="match status" value="1"/>
</dbReference>
<dbReference type="PANTHER" id="PTHR43024">
    <property type="entry name" value="UDP-N-ACETYLMURAMOYL-TRIPEPTIDE--D-ALANYL-D-ALANINE LIGASE"/>
    <property type="match status" value="1"/>
</dbReference>
<dbReference type="Pfam" id="PF08245">
    <property type="entry name" value="Mur_ligase_M"/>
    <property type="match status" value="1"/>
</dbReference>
<reference evidence="6 7" key="1">
    <citation type="journal article" date="2016" name="Nat. Commun.">
        <title>Thousands of microbial genomes shed light on interconnected biogeochemical processes in an aquifer system.</title>
        <authorList>
            <person name="Anantharaman K."/>
            <person name="Brown C.T."/>
            <person name="Hug L.A."/>
            <person name="Sharon I."/>
            <person name="Castelle C.J."/>
            <person name="Probst A.J."/>
            <person name="Thomas B.C."/>
            <person name="Singh A."/>
            <person name="Wilkins M.J."/>
            <person name="Karaoz U."/>
            <person name="Brodie E.L."/>
            <person name="Williams K.H."/>
            <person name="Hubbard S.S."/>
            <person name="Banfield J.F."/>
        </authorList>
    </citation>
    <scope>NUCLEOTIDE SEQUENCE [LARGE SCALE GENOMIC DNA]</scope>
</reference>
<feature type="domain" description="Mur ligase C-terminal" evidence="4">
    <location>
        <begin position="257"/>
        <end position="382"/>
    </location>
</feature>
<feature type="domain" description="Mur ligase central" evidence="5">
    <location>
        <begin position="102"/>
        <end position="208"/>
    </location>
</feature>
<dbReference type="Gene3D" id="3.40.1190.10">
    <property type="entry name" value="Mur-like, catalytic domain"/>
    <property type="match status" value="1"/>
</dbReference>
<evidence type="ECO:0000256" key="3">
    <source>
        <dbReference type="ARBA" id="ARBA00022840"/>
    </source>
</evidence>
<proteinExistence type="predicted"/>
<dbReference type="GO" id="GO:0016881">
    <property type="term" value="F:acid-amino acid ligase activity"/>
    <property type="evidence" value="ECO:0007669"/>
    <property type="project" value="InterPro"/>
</dbReference>
<evidence type="ECO:0000313" key="6">
    <source>
        <dbReference type="EMBL" id="OHA34006.1"/>
    </source>
</evidence>
<evidence type="ECO:0000256" key="1">
    <source>
        <dbReference type="ARBA" id="ARBA00022598"/>
    </source>
</evidence>
<gene>
    <name evidence="6" type="ORF">A2938_02465</name>
</gene>
<dbReference type="SUPFAM" id="SSF53244">
    <property type="entry name" value="MurD-like peptide ligases, peptide-binding domain"/>
    <property type="match status" value="1"/>
</dbReference>